<comment type="caution">
    <text evidence="11">The sequence shown here is derived from an EMBL/GenBank/DDBJ whole genome shotgun (WGS) entry which is preliminary data.</text>
</comment>
<dbReference type="InterPro" id="IPR023214">
    <property type="entry name" value="HAD_sf"/>
</dbReference>
<protein>
    <recommendedName>
        <fullName evidence="6 7">D,D-heptose 1,7-bisphosphate phosphatase</fullName>
        <ecNumber evidence="7">3.1.3.-</ecNumber>
    </recommendedName>
</protein>
<dbReference type="PANTHER" id="PTHR42891:SF1">
    <property type="entry name" value="D-GLYCERO-BETA-D-MANNO-HEPTOSE-1,7-BISPHOSPHATE 7-PHOSPHATASE"/>
    <property type="match status" value="1"/>
</dbReference>
<dbReference type="CDD" id="cd07503">
    <property type="entry name" value="HAD_HisB-N"/>
    <property type="match status" value="1"/>
</dbReference>
<dbReference type="EC" id="3.1.3.-" evidence="7"/>
<proteinExistence type="inferred from homology"/>
<gene>
    <name evidence="11" type="ORF">DCO56_13045</name>
</gene>
<keyword evidence="4 7" id="KW-0378">Hydrolase</keyword>
<sequence>MDKAIFLDKDGTLIKDVPYNVDPARIKCYPDIFPALRLLQKRGYKLVVISNQSGIAKRYFTAADLEIAFSELRDQLKTEHIILDGIYYCPHSDIPAEAQCNCRKPLPGLLYKAASELHIDLKKSWMIGDILNDVAAGRAAGCQTILVDRSKRERLDDQISNPKFTPDFVLDDFLELNQLIALKNRHYEGYEIK</sequence>
<keyword evidence="2 7" id="KW-0963">Cytoplasm</keyword>
<dbReference type="Gene3D" id="3.40.50.1000">
    <property type="entry name" value="HAD superfamily/HAD-like"/>
    <property type="match status" value="1"/>
</dbReference>
<feature type="binding site" evidence="10">
    <location>
        <position position="129"/>
    </location>
    <ligand>
        <name>Mg(2+)</name>
        <dbReference type="ChEBI" id="CHEBI:18420"/>
    </ligand>
</feature>
<dbReference type="GO" id="GO:0046872">
    <property type="term" value="F:metal ion binding"/>
    <property type="evidence" value="ECO:0007669"/>
    <property type="project" value="UniProtKB-KW"/>
</dbReference>
<reference evidence="11 12" key="1">
    <citation type="submission" date="2018-04" db="EMBL/GenBank/DDBJ databases">
        <title>Sphingobacterium sp. M46 Genome.</title>
        <authorList>
            <person name="Cheng J."/>
            <person name="Li Y."/>
        </authorList>
    </citation>
    <scope>NUCLEOTIDE SEQUENCE [LARGE SCALE GENOMIC DNA]</scope>
    <source>
        <strain evidence="11 12">M46</strain>
    </source>
</reference>
<keyword evidence="12" id="KW-1185">Reference proteome</keyword>
<comment type="cofactor">
    <cofactor evidence="10">
        <name>Zn(2+)</name>
        <dbReference type="ChEBI" id="CHEBI:29105"/>
    </cofactor>
</comment>
<name>A0A363NU89_9SPHI</name>
<feature type="binding site" evidence="10">
    <location>
        <position position="102"/>
    </location>
    <ligand>
        <name>Zn(2+)</name>
        <dbReference type="ChEBI" id="CHEBI:29105"/>
    </ligand>
</feature>
<organism evidence="11 12">
    <name type="scientific">Sphingobacterium athyrii</name>
    <dbReference type="NCBI Taxonomy" id="2152717"/>
    <lineage>
        <taxon>Bacteria</taxon>
        <taxon>Pseudomonadati</taxon>
        <taxon>Bacteroidota</taxon>
        <taxon>Sphingobacteriia</taxon>
        <taxon>Sphingobacteriales</taxon>
        <taxon>Sphingobacteriaceae</taxon>
        <taxon>Sphingobacterium</taxon>
    </lineage>
</organism>
<feature type="binding site" evidence="10">
    <location>
        <position position="91"/>
    </location>
    <ligand>
        <name>Zn(2+)</name>
        <dbReference type="ChEBI" id="CHEBI:29105"/>
    </ligand>
</feature>
<dbReference type="InterPro" id="IPR006549">
    <property type="entry name" value="HAD-SF_hydro_IIIA"/>
</dbReference>
<evidence type="ECO:0000256" key="8">
    <source>
        <dbReference type="PIRSR" id="PIRSR004682-1"/>
    </source>
</evidence>
<dbReference type="PANTHER" id="PTHR42891">
    <property type="entry name" value="D-GLYCERO-BETA-D-MANNO-HEPTOSE-1,7-BISPHOSPHATE 7-PHOSPHATASE"/>
    <property type="match status" value="1"/>
</dbReference>
<dbReference type="EMBL" id="QCXX01000003">
    <property type="protein sequence ID" value="PUV24278.1"/>
    <property type="molecule type" value="Genomic_DNA"/>
</dbReference>
<dbReference type="GO" id="GO:0016791">
    <property type="term" value="F:phosphatase activity"/>
    <property type="evidence" value="ECO:0007669"/>
    <property type="project" value="InterPro"/>
</dbReference>
<evidence type="ECO:0000256" key="10">
    <source>
        <dbReference type="PIRSR" id="PIRSR004682-4"/>
    </source>
</evidence>
<dbReference type="OrthoDB" id="9813880at2"/>
<keyword evidence="5 7" id="KW-0119">Carbohydrate metabolism</keyword>
<dbReference type="Proteomes" id="UP000250831">
    <property type="component" value="Unassembled WGS sequence"/>
</dbReference>
<feature type="binding site" evidence="10">
    <location>
        <position position="89"/>
    </location>
    <ligand>
        <name>Zn(2+)</name>
        <dbReference type="ChEBI" id="CHEBI:29105"/>
    </ligand>
</feature>
<evidence type="ECO:0000256" key="3">
    <source>
        <dbReference type="ARBA" id="ARBA00022723"/>
    </source>
</evidence>
<evidence type="ECO:0000256" key="6">
    <source>
        <dbReference type="ARBA" id="ARBA00031828"/>
    </source>
</evidence>
<dbReference type="PIRSF" id="PIRSF004682">
    <property type="entry name" value="GmhB"/>
    <property type="match status" value="1"/>
</dbReference>
<keyword evidence="10" id="KW-0862">Zinc</keyword>
<feature type="binding site" evidence="10">
    <location>
        <position position="8"/>
    </location>
    <ligand>
        <name>Mg(2+)</name>
        <dbReference type="ChEBI" id="CHEBI:18420"/>
    </ligand>
</feature>
<dbReference type="SUPFAM" id="SSF56784">
    <property type="entry name" value="HAD-like"/>
    <property type="match status" value="1"/>
</dbReference>
<evidence type="ECO:0000256" key="1">
    <source>
        <dbReference type="ARBA" id="ARBA00004496"/>
    </source>
</evidence>
<feature type="binding site" evidence="10">
    <location>
        <position position="100"/>
    </location>
    <ligand>
        <name>Zn(2+)</name>
        <dbReference type="ChEBI" id="CHEBI:29105"/>
    </ligand>
</feature>
<evidence type="ECO:0000313" key="12">
    <source>
        <dbReference type="Proteomes" id="UP000250831"/>
    </source>
</evidence>
<dbReference type="InterPro" id="IPR004446">
    <property type="entry name" value="Heptose_bisP_phosphatase"/>
</dbReference>
<evidence type="ECO:0000256" key="4">
    <source>
        <dbReference type="ARBA" id="ARBA00022801"/>
    </source>
</evidence>
<accession>A0A363NU89</accession>
<comment type="subcellular location">
    <subcellularLocation>
        <location evidence="1 7">Cytoplasm</location>
    </subcellularLocation>
</comment>
<dbReference type="InterPro" id="IPR006543">
    <property type="entry name" value="Histidinol-phos"/>
</dbReference>
<evidence type="ECO:0000256" key="7">
    <source>
        <dbReference type="PIRNR" id="PIRNR004682"/>
    </source>
</evidence>
<dbReference type="InterPro" id="IPR036412">
    <property type="entry name" value="HAD-like_sf"/>
</dbReference>
<dbReference type="AlphaFoldDB" id="A0A363NU89"/>
<feature type="active site" description="Nucleophile" evidence="8">
    <location>
        <position position="8"/>
    </location>
</feature>
<feature type="site" description="Stabilizes the phosphoryl group" evidence="9">
    <location>
        <position position="50"/>
    </location>
</feature>
<comment type="similarity">
    <text evidence="7">Belongs to the gmhB family.</text>
</comment>
<keyword evidence="10" id="KW-0460">Magnesium</keyword>
<dbReference type="NCBIfam" id="TIGR01662">
    <property type="entry name" value="HAD-SF-IIIA"/>
    <property type="match status" value="1"/>
</dbReference>
<dbReference type="NCBIfam" id="TIGR01656">
    <property type="entry name" value="Histidinol-ppas"/>
    <property type="match status" value="1"/>
</dbReference>
<feature type="site" description="Contributes to substrate recognition" evidence="9">
    <location>
        <position position="103"/>
    </location>
</feature>
<dbReference type="RefSeq" id="WP_108634206.1">
    <property type="nucleotide sequence ID" value="NZ_QCXX01000003.1"/>
</dbReference>
<feature type="binding site" evidence="10">
    <location>
        <position position="10"/>
    </location>
    <ligand>
        <name>Mg(2+)</name>
        <dbReference type="ChEBI" id="CHEBI:18420"/>
    </ligand>
</feature>
<evidence type="ECO:0000256" key="5">
    <source>
        <dbReference type="ARBA" id="ARBA00023277"/>
    </source>
</evidence>
<dbReference type="Pfam" id="PF13242">
    <property type="entry name" value="Hydrolase_like"/>
    <property type="match status" value="1"/>
</dbReference>
<evidence type="ECO:0000256" key="9">
    <source>
        <dbReference type="PIRSR" id="PIRSR004682-3"/>
    </source>
</evidence>
<keyword evidence="3 10" id="KW-0479">Metal-binding</keyword>
<feature type="site" description="Stabilizes the phosphoryl group" evidence="9">
    <location>
        <position position="104"/>
    </location>
</feature>
<dbReference type="GO" id="GO:0005737">
    <property type="term" value="C:cytoplasm"/>
    <property type="evidence" value="ECO:0007669"/>
    <property type="project" value="UniProtKB-SubCell"/>
</dbReference>
<evidence type="ECO:0000313" key="11">
    <source>
        <dbReference type="EMBL" id="PUV24278.1"/>
    </source>
</evidence>
<dbReference type="GO" id="GO:0005975">
    <property type="term" value="P:carbohydrate metabolic process"/>
    <property type="evidence" value="ECO:0007669"/>
    <property type="project" value="InterPro"/>
</dbReference>
<evidence type="ECO:0000256" key="2">
    <source>
        <dbReference type="ARBA" id="ARBA00022490"/>
    </source>
</evidence>
<comment type="cofactor">
    <cofactor evidence="10">
        <name>Mg(2+)</name>
        <dbReference type="ChEBI" id="CHEBI:18420"/>
    </cofactor>
</comment>
<feature type="active site" description="Proton donor" evidence="8">
    <location>
        <position position="10"/>
    </location>
</feature>